<reference evidence="2 3" key="2">
    <citation type="submission" date="2019-09" db="EMBL/GenBank/DDBJ databases">
        <authorList>
            <person name="Jin C."/>
        </authorList>
    </citation>
    <scope>NUCLEOTIDE SEQUENCE [LARGE SCALE GENOMIC DNA]</scope>
    <source>
        <strain evidence="2 3">BN140078</strain>
    </source>
</reference>
<feature type="domain" description="Glycosyltransferase 2-like" evidence="1">
    <location>
        <begin position="26"/>
        <end position="194"/>
    </location>
</feature>
<dbReference type="InterPro" id="IPR029044">
    <property type="entry name" value="Nucleotide-diphossugar_trans"/>
</dbReference>
<keyword evidence="3" id="KW-1185">Reference proteome</keyword>
<dbReference type="AlphaFoldDB" id="A0A5B2VS38"/>
<dbReference type="SUPFAM" id="SSF53448">
    <property type="entry name" value="Nucleotide-diphospho-sugar transferases"/>
    <property type="match status" value="1"/>
</dbReference>
<evidence type="ECO:0000259" key="1">
    <source>
        <dbReference type="Pfam" id="PF00535"/>
    </source>
</evidence>
<evidence type="ECO:0000313" key="3">
    <source>
        <dbReference type="Proteomes" id="UP000324611"/>
    </source>
</evidence>
<dbReference type="InterPro" id="IPR001173">
    <property type="entry name" value="Glyco_trans_2-like"/>
</dbReference>
<reference evidence="2 3" key="1">
    <citation type="submission" date="2019-09" db="EMBL/GenBank/DDBJ databases">
        <title>Chitinophaga ginsengihumi sp. nov., isolated from soil of ginseng rhizosphere.</title>
        <authorList>
            <person name="Lee J."/>
        </authorList>
    </citation>
    <scope>NUCLEOTIDE SEQUENCE [LARGE SCALE GENOMIC DNA]</scope>
    <source>
        <strain evidence="2 3">BN140078</strain>
    </source>
</reference>
<evidence type="ECO:0000313" key="2">
    <source>
        <dbReference type="EMBL" id="KAA2242573.1"/>
    </source>
</evidence>
<dbReference type="EMBL" id="VUOC01000002">
    <property type="protein sequence ID" value="KAA2242573.1"/>
    <property type="molecule type" value="Genomic_DNA"/>
</dbReference>
<organism evidence="2 3">
    <name type="scientific">Chitinophaga agrisoli</name>
    <dbReference type="NCBI Taxonomy" id="2607653"/>
    <lineage>
        <taxon>Bacteria</taxon>
        <taxon>Pseudomonadati</taxon>
        <taxon>Bacteroidota</taxon>
        <taxon>Chitinophagia</taxon>
        <taxon>Chitinophagales</taxon>
        <taxon>Chitinophagaceae</taxon>
        <taxon>Chitinophaga</taxon>
    </lineage>
</organism>
<accession>A0A5B2VS38</accession>
<sequence>MMINFAVQMSDLMTNVKPDHHVPLVSVIIPNYNHAAYLEERIQSVLNQSFPDFEVIILDDCSTDNSRAIIERYQDHPKVSKVIYNEENSGSVFRQWKKGVANARGKYIWMAESDDYCEASLLQHLVNGLEAHAQCSVAYCQSNIIDMNGRITWQSRHNKLTDTIDGRAFIHHHLAMYCSIFNASMAIFRKELFSAVSEEYLTFRFSGDWFFWVEMCKLGDVFISGRTLNYFRNHTGDVTTTAVRTGQNYIEATRIIIKLYDEQLIPRKVYQRAFRKQYRQYWERRREFNGAVLENLRACFYDPQRTHLSPLMLRLDAWWKHTRNKFSKK</sequence>
<dbReference type="PANTHER" id="PTHR43685:SF2">
    <property type="entry name" value="GLYCOSYLTRANSFERASE 2-LIKE DOMAIN-CONTAINING PROTEIN"/>
    <property type="match status" value="1"/>
</dbReference>
<dbReference type="PANTHER" id="PTHR43685">
    <property type="entry name" value="GLYCOSYLTRANSFERASE"/>
    <property type="match status" value="1"/>
</dbReference>
<gene>
    <name evidence="2" type="ORF">F0L74_08540</name>
</gene>
<name>A0A5B2VS38_9BACT</name>
<comment type="caution">
    <text evidence="2">The sequence shown here is derived from an EMBL/GenBank/DDBJ whole genome shotgun (WGS) entry which is preliminary data.</text>
</comment>
<dbReference type="GO" id="GO:0016740">
    <property type="term" value="F:transferase activity"/>
    <property type="evidence" value="ECO:0007669"/>
    <property type="project" value="UniProtKB-KW"/>
</dbReference>
<proteinExistence type="predicted"/>
<protein>
    <submittedName>
        <fullName evidence="2">Glycosyltransferase family 2 protein</fullName>
    </submittedName>
</protein>
<dbReference type="Gene3D" id="3.90.550.10">
    <property type="entry name" value="Spore Coat Polysaccharide Biosynthesis Protein SpsA, Chain A"/>
    <property type="match status" value="1"/>
</dbReference>
<dbReference type="Proteomes" id="UP000324611">
    <property type="component" value="Unassembled WGS sequence"/>
</dbReference>
<dbReference type="Pfam" id="PF00535">
    <property type="entry name" value="Glycos_transf_2"/>
    <property type="match status" value="1"/>
</dbReference>
<dbReference type="InterPro" id="IPR050834">
    <property type="entry name" value="Glycosyltransf_2"/>
</dbReference>
<keyword evidence="2" id="KW-0808">Transferase</keyword>